<keyword evidence="6" id="KW-0508">mRNA splicing</keyword>
<evidence type="ECO:0000256" key="7">
    <source>
        <dbReference type="ARBA" id="ARBA00023242"/>
    </source>
</evidence>
<dbReference type="PROSITE" id="PS00678">
    <property type="entry name" value="WD_REPEATS_1"/>
    <property type="match status" value="1"/>
</dbReference>
<feature type="compositionally biased region" description="Acidic residues" evidence="10">
    <location>
        <begin position="210"/>
        <end position="220"/>
    </location>
</feature>
<dbReference type="VEuPathDB" id="FungiDB:TRICI_006613"/>
<dbReference type="AlphaFoldDB" id="A0A642UG52"/>
<keyword evidence="4" id="KW-0747">Spliceosome</keyword>
<dbReference type="EMBL" id="SWFS01000549">
    <property type="protein sequence ID" value="KAA8898245.1"/>
    <property type="molecule type" value="Genomic_DNA"/>
</dbReference>
<dbReference type="InterPro" id="IPR036322">
    <property type="entry name" value="WD40_repeat_dom_sf"/>
</dbReference>
<dbReference type="InterPro" id="IPR019775">
    <property type="entry name" value="WD40_repeat_CS"/>
</dbReference>
<dbReference type="PANTHER" id="PTHR43979:SF1">
    <property type="entry name" value="PRE-MRNA-PROCESSING FACTOR 17"/>
    <property type="match status" value="1"/>
</dbReference>
<dbReference type="FunFam" id="2.130.10.10:FF:000034">
    <property type="entry name" value="Pre-mRNA-processing factor 17, putative"/>
    <property type="match status" value="1"/>
</dbReference>
<feature type="repeat" description="WD" evidence="9">
    <location>
        <begin position="267"/>
        <end position="301"/>
    </location>
</feature>
<feature type="repeat" description="WD" evidence="9">
    <location>
        <begin position="311"/>
        <end position="352"/>
    </location>
</feature>
<name>A0A642UG52_9ASCO</name>
<dbReference type="SUPFAM" id="SSF50978">
    <property type="entry name" value="WD40 repeat-like"/>
    <property type="match status" value="1"/>
</dbReference>
<protein>
    <recommendedName>
        <fullName evidence="8">Pre-mRNA-processing factor 17</fullName>
    </recommendedName>
</protein>
<dbReference type="GO" id="GO:0003729">
    <property type="term" value="F:mRNA binding"/>
    <property type="evidence" value="ECO:0007669"/>
    <property type="project" value="TreeGrafter"/>
</dbReference>
<dbReference type="GO" id="GO:0000398">
    <property type="term" value="P:mRNA splicing, via spliceosome"/>
    <property type="evidence" value="ECO:0007669"/>
    <property type="project" value="InterPro"/>
</dbReference>
<feature type="repeat" description="WD" evidence="9">
    <location>
        <begin position="528"/>
        <end position="561"/>
    </location>
</feature>
<proteinExistence type="predicted"/>
<feature type="compositionally biased region" description="Acidic residues" evidence="10">
    <location>
        <begin position="183"/>
        <end position="193"/>
    </location>
</feature>
<evidence type="ECO:0000256" key="6">
    <source>
        <dbReference type="ARBA" id="ARBA00023187"/>
    </source>
</evidence>
<feature type="compositionally biased region" description="Basic and acidic residues" evidence="10">
    <location>
        <begin position="200"/>
        <end position="209"/>
    </location>
</feature>
<reference evidence="11" key="1">
    <citation type="journal article" date="2019" name="G3 (Bethesda)">
        <title>Genome Assemblies of Two Rare Opportunistic Yeast Pathogens: Diutina rugosa (syn. Candida rugosa) and Trichomonascus ciferrii (syn. Candida ciferrii).</title>
        <authorList>
            <person name="Mixao V."/>
            <person name="Saus E."/>
            <person name="Hansen A.P."/>
            <person name="Lass-Florl C."/>
            <person name="Gabaldon T."/>
        </authorList>
    </citation>
    <scope>NUCLEOTIDE SEQUENCE</scope>
    <source>
        <strain evidence="11">CBS 4856</strain>
    </source>
</reference>
<evidence type="ECO:0000256" key="1">
    <source>
        <dbReference type="ARBA" id="ARBA00004123"/>
    </source>
</evidence>
<feature type="region of interest" description="Disordered" evidence="10">
    <location>
        <begin position="112"/>
        <end position="224"/>
    </location>
</feature>
<dbReference type="PANTHER" id="PTHR43979">
    <property type="entry name" value="PRE-MRNA-PROCESSING FACTOR 17"/>
    <property type="match status" value="1"/>
</dbReference>
<feature type="compositionally biased region" description="Polar residues" evidence="10">
    <location>
        <begin position="1"/>
        <end position="10"/>
    </location>
</feature>
<dbReference type="SMART" id="SM00320">
    <property type="entry name" value="WD40"/>
    <property type="match status" value="7"/>
</dbReference>
<evidence type="ECO:0000256" key="2">
    <source>
        <dbReference type="ARBA" id="ARBA00022574"/>
    </source>
</evidence>
<dbReference type="GO" id="GO:0071013">
    <property type="term" value="C:catalytic step 2 spliceosome"/>
    <property type="evidence" value="ECO:0007669"/>
    <property type="project" value="InterPro"/>
</dbReference>
<dbReference type="PRINTS" id="PR00320">
    <property type="entry name" value="GPROTEINBRPT"/>
</dbReference>
<dbReference type="InterPro" id="IPR020472">
    <property type="entry name" value="WD40_PAC1"/>
</dbReference>
<dbReference type="Pfam" id="PF00400">
    <property type="entry name" value="WD40"/>
    <property type="match status" value="4"/>
</dbReference>
<keyword evidence="12" id="KW-1185">Reference proteome</keyword>
<keyword evidence="7" id="KW-0539">Nucleus</keyword>
<keyword evidence="5" id="KW-0677">Repeat</keyword>
<feature type="region of interest" description="Disordered" evidence="10">
    <location>
        <begin position="1"/>
        <end position="33"/>
    </location>
</feature>
<comment type="subcellular location">
    <subcellularLocation>
        <location evidence="1">Nucleus</location>
    </subcellularLocation>
</comment>
<keyword evidence="3" id="KW-0507">mRNA processing</keyword>
<accession>A0A642UG52</accession>
<evidence type="ECO:0000256" key="3">
    <source>
        <dbReference type="ARBA" id="ARBA00022664"/>
    </source>
</evidence>
<feature type="compositionally biased region" description="Basic and acidic residues" evidence="10">
    <location>
        <begin position="11"/>
        <end position="25"/>
    </location>
</feature>
<dbReference type="PROSITE" id="PS50082">
    <property type="entry name" value="WD_REPEATS_2"/>
    <property type="match status" value="4"/>
</dbReference>
<dbReference type="Gene3D" id="2.130.10.10">
    <property type="entry name" value="YVTN repeat-like/Quinoprotein amine dehydrogenase"/>
    <property type="match status" value="1"/>
</dbReference>
<feature type="repeat" description="WD" evidence="9">
    <location>
        <begin position="396"/>
        <end position="428"/>
    </location>
</feature>
<evidence type="ECO:0000256" key="8">
    <source>
        <dbReference type="ARBA" id="ARBA00068146"/>
    </source>
</evidence>
<evidence type="ECO:0000313" key="11">
    <source>
        <dbReference type="EMBL" id="KAA8898245.1"/>
    </source>
</evidence>
<comment type="caution">
    <text evidence="11">The sequence shown here is derived from an EMBL/GenBank/DDBJ whole genome shotgun (WGS) entry which is preliminary data.</text>
</comment>
<evidence type="ECO:0000313" key="12">
    <source>
        <dbReference type="Proteomes" id="UP000761534"/>
    </source>
</evidence>
<dbReference type="InterPro" id="IPR001680">
    <property type="entry name" value="WD40_rpt"/>
</dbReference>
<organism evidence="11 12">
    <name type="scientific">Trichomonascus ciferrii</name>
    <dbReference type="NCBI Taxonomy" id="44093"/>
    <lineage>
        <taxon>Eukaryota</taxon>
        <taxon>Fungi</taxon>
        <taxon>Dikarya</taxon>
        <taxon>Ascomycota</taxon>
        <taxon>Saccharomycotina</taxon>
        <taxon>Dipodascomycetes</taxon>
        <taxon>Dipodascales</taxon>
        <taxon>Trichomonascaceae</taxon>
        <taxon>Trichomonascus</taxon>
        <taxon>Trichomonascus ciferrii complex</taxon>
    </lineage>
</organism>
<evidence type="ECO:0000256" key="4">
    <source>
        <dbReference type="ARBA" id="ARBA00022728"/>
    </source>
</evidence>
<dbReference type="OrthoDB" id="10257301at2759"/>
<keyword evidence="2 9" id="KW-0853">WD repeat</keyword>
<evidence type="ECO:0000256" key="10">
    <source>
        <dbReference type="SAM" id="MobiDB-lite"/>
    </source>
</evidence>
<evidence type="ECO:0000256" key="9">
    <source>
        <dbReference type="PROSITE-ProRule" id="PRU00221"/>
    </source>
</evidence>
<gene>
    <name evidence="11" type="ORF">TRICI_006613</name>
</gene>
<dbReference type="Proteomes" id="UP000761534">
    <property type="component" value="Unassembled WGS sequence"/>
</dbReference>
<evidence type="ECO:0000256" key="5">
    <source>
        <dbReference type="ARBA" id="ARBA00022737"/>
    </source>
</evidence>
<sequence length="561" mass="63011">MALVDYNSSDESGREEQETPKEVPSVKDGQLMNAAPDTVVLKDERALAKINTRPDALTYDEPAGPTNPFEHAQRSLKRKNIITGLAEEEAFNDATFRIQHRTYQMLGYAQDPTTGQFVGDTEKASELGGQVISEIRPSKKTKRELRKKRQKKGDASVLDGDDAYRGPWAEYKDDEASSSAAEYEAESSDEDDEMGPKLIGETKEEKSESESEEEEEEPLETSEFVGSSEVDYLGRTYMHVPQDLDVNLKKTPGEEECFVPKKKIHSWMGHSKGVSKLEFFPNSGHLLLSGGNDTKIKLWDVYHDREHLRTYQGHSKPVKDVTFNPDGTGFLSTAYDKMVKLWDTETGKCLVRFSNGSVANCVKFNPTDPSSFLVGTANHKIVQYDLRTPETVVQEYTHHLGSINSITFVDDNHRFMTSSDDKSIRIWDWGINVPIKFIADPSQYSMPSLRLHPSHKYVAAQSMDNRILVFSAKDKFRQNKRKDFSGFNCAGYSCDIDFSPDGKILMCGESNGNLVFWDWKKTGIISKLKAHNSPVLTLAAHPQETSKVASAGLDGPINYWD</sequence>
<feature type="compositionally biased region" description="Basic residues" evidence="10">
    <location>
        <begin position="138"/>
        <end position="151"/>
    </location>
</feature>
<dbReference type="PROSITE" id="PS50294">
    <property type="entry name" value="WD_REPEATS_REGION"/>
    <property type="match status" value="4"/>
</dbReference>
<dbReference type="InterPro" id="IPR015943">
    <property type="entry name" value="WD40/YVTN_repeat-like_dom_sf"/>
</dbReference>
<dbReference type="InterPro" id="IPR032847">
    <property type="entry name" value="PRPF17"/>
</dbReference>
<dbReference type="CDD" id="cd00200">
    <property type="entry name" value="WD40"/>
    <property type="match status" value="1"/>
</dbReference>